<evidence type="ECO:0000313" key="5">
    <source>
        <dbReference type="Proteomes" id="UP000245119"/>
    </source>
</evidence>
<feature type="region of interest" description="Disordered" evidence="3">
    <location>
        <begin position="227"/>
        <end position="247"/>
    </location>
</feature>
<dbReference type="PANTHER" id="PTHR21549:SF0">
    <property type="entry name" value="COILED-COIL DOMAIN-CONTAINING PROTEIN 112"/>
    <property type="match status" value="1"/>
</dbReference>
<evidence type="ECO:0000256" key="1">
    <source>
        <dbReference type="ARBA" id="ARBA00023054"/>
    </source>
</evidence>
<dbReference type="STRING" id="400727.A0A2T7NGG3"/>
<dbReference type="EMBL" id="PZQS01000013">
    <property type="protein sequence ID" value="PVD20246.1"/>
    <property type="molecule type" value="Genomic_DNA"/>
</dbReference>
<dbReference type="AlphaFoldDB" id="A0A2T7NGG3"/>
<comment type="caution">
    <text evidence="4">The sequence shown here is derived from an EMBL/GenBank/DDBJ whole genome shotgun (WGS) entry which is preliminary data.</text>
</comment>
<feature type="region of interest" description="Disordered" evidence="3">
    <location>
        <begin position="96"/>
        <end position="116"/>
    </location>
</feature>
<dbReference type="InterPro" id="IPR039902">
    <property type="entry name" value="CCDC148/CCDC112"/>
</dbReference>
<keyword evidence="5" id="KW-1185">Reference proteome</keyword>
<keyword evidence="1 2" id="KW-0175">Coiled coil</keyword>
<accession>A0A2T7NGG3</accession>
<organism evidence="4 5">
    <name type="scientific">Pomacea canaliculata</name>
    <name type="common">Golden apple snail</name>
    <dbReference type="NCBI Taxonomy" id="400727"/>
    <lineage>
        <taxon>Eukaryota</taxon>
        <taxon>Metazoa</taxon>
        <taxon>Spiralia</taxon>
        <taxon>Lophotrochozoa</taxon>
        <taxon>Mollusca</taxon>
        <taxon>Gastropoda</taxon>
        <taxon>Caenogastropoda</taxon>
        <taxon>Architaenioglossa</taxon>
        <taxon>Ampullarioidea</taxon>
        <taxon>Ampullariidae</taxon>
        <taxon>Pomacea</taxon>
    </lineage>
</organism>
<protein>
    <submittedName>
        <fullName evidence="4">Uncharacterized protein</fullName>
    </submittedName>
</protein>
<evidence type="ECO:0000256" key="3">
    <source>
        <dbReference type="SAM" id="MobiDB-lite"/>
    </source>
</evidence>
<sequence>MGVMRLFYGLQKFVEQSGGHRGGWDEYDHGTFMKVRNKYKGRIVFLDHLKGMLLTKTEDEIREHETWYQEYLFLNERKKDIIKNWRTKREEVKEDLLSKARDGQDSEDKEDEKSKQRLQEIIDAEKKERFSKLNAWKVHKELEKAIQEERKMRKELAKVKKAEEERKRQAEVRVQVEEFRKQREQEEEFLRQQEELWRRQEEECRRQLSAREIVKFRTRDQQQLQQKLAKEAEKENALRAKEKQLES</sequence>
<feature type="coiled-coil region" evidence="2">
    <location>
        <begin position="139"/>
        <end position="196"/>
    </location>
</feature>
<feature type="compositionally biased region" description="Basic and acidic residues" evidence="3">
    <location>
        <begin position="228"/>
        <end position="247"/>
    </location>
</feature>
<gene>
    <name evidence="4" type="ORF">C0Q70_20742</name>
</gene>
<evidence type="ECO:0000313" key="4">
    <source>
        <dbReference type="EMBL" id="PVD20246.1"/>
    </source>
</evidence>
<dbReference type="Proteomes" id="UP000245119">
    <property type="component" value="Linkage Group LG13"/>
</dbReference>
<dbReference type="OrthoDB" id="2152435at2759"/>
<dbReference type="PANTHER" id="PTHR21549">
    <property type="entry name" value="MUTATED IN BLADDER CANCER 1"/>
    <property type="match status" value="1"/>
</dbReference>
<proteinExistence type="predicted"/>
<evidence type="ECO:0000256" key="2">
    <source>
        <dbReference type="SAM" id="Coils"/>
    </source>
</evidence>
<reference evidence="4 5" key="1">
    <citation type="submission" date="2018-04" db="EMBL/GenBank/DDBJ databases">
        <title>The genome of golden apple snail Pomacea canaliculata provides insight into stress tolerance and invasive adaptation.</title>
        <authorList>
            <person name="Liu C."/>
            <person name="Liu B."/>
            <person name="Ren Y."/>
            <person name="Zhang Y."/>
            <person name="Wang H."/>
            <person name="Li S."/>
            <person name="Jiang F."/>
            <person name="Yin L."/>
            <person name="Zhang G."/>
            <person name="Qian W."/>
            <person name="Fan W."/>
        </authorList>
    </citation>
    <scope>NUCLEOTIDE SEQUENCE [LARGE SCALE GENOMIC DNA]</scope>
    <source>
        <strain evidence="4">SZHN2017</strain>
        <tissue evidence="4">Muscle</tissue>
    </source>
</reference>
<name>A0A2T7NGG3_POMCA</name>